<gene>
    <name evidence="1" type="ordered locus">Os07g0119550</name>
    <name evidence="1" type="ORF">OSNPB_070119550</name>
</gene>
<protein>
    <submittedName>
        <fullName evidence="1">Os07g0119550 protein</fullName>
    </submittedName>
</protein>
<evidence type="ECO:0000313" key="1">
    <source>
        <dbReference type="EMBL" id="BAS99836.1"/>
    </source>
</evidence>
<reference evidence="1 2" key="2">
    <citation type="journal article" date="2013" name="Plant Cell Physiol.">
        <title>Rice Annotation Project Database (RAP-DB): an integrative and interactive database for rice genomics.</title>
        <authorList>
            <person name="Sakai H."/>
            <person name="Lee S.S."/>
            <person name="Tanaka T."/>
            <person name="Numa H."/>
            <person name="Kim J."/>
            <person name="Kawahara Y."/>
            <person name="Wakimoto H."/>
            <person name="Yang C.C."/>
            <person name="Iwamoto M."/>
            <person name="Abe T."/>
            <person name="Yamada Y."/>
            <person name="Muto A."/>
            <person name="Inokuchi H."/>
            <person name="Ikemura T."/>
            <person name="Matsumoto T."/>
            <person name="Sasaki T."/>
            <person name="Itoh T."/>
        </authorList>
    </citation>
    <scope>NUCLEOTIDE SEQUENCE [LARGE SCALE GENOMIC DNA]</scope>
    <source>
        <strain evidence="2">cv. Nipponbare</strain>
    </source>
</reference>
<reference evidence="1 2" key="3">
    <citation type="journal article" date="2013" name="Rice">
        <title>Improvement of the Oryza sativa Nipponbare reference genome using next generation sequence and optical map data.</title>
        <authorList>
            <person name="Kawahara Y."/>
            <person name="de la Bastide M."/>
            <person name="Hamilton J.P."/>
            <person name="Kanamori H."/>
            <person name="McCombie W.R."/>
            <person name="Ouyang S."/>
            <person name="Schwartz D.C."/>
            <person name="Tanaka T."/>
            <person name="Wu J."/>
            <person name="Zhou S."/>
            <person name="Childs K.L."/>
            <person name="Davidson R.M."/>
            <person name="Lin H."/>
            <person name="Quesada-Ocampo L."/>
            <person name="Vaillancourt B."/>
            <person name="Sakai H."/>
            <person name="Lee S.S."/>
            <person name="Kim J."/>
            <person name="Numa H."/>
            <person name="Itoh T."/>
            <person name="Buell C.R."/>
            <person name="Matsumoto T."/>
        </authorList>
    </citation>
    <scope>NUCLEOTIDE SEQUENCE [LARGE SCALE GENOMIC DNA]</scope>
    <source>
        <strain evidence="2">cv. Nipponbare</strain>
    </source>
</reference>
<dbReference type="AlphaFoldDB" id="A0A0P0X1Q7"/>
<evidence type="ECO:0000313" key="2">
    <source>
        <dbReference type="Proteomes" id="UP000059680"/>
    </source>
</evidence>
<dbReference type="PaxDb" id="39947-A0A0P0X1Q7"/>
<dbReference type="EMBL" id="AP014963">
    <property type="protein sequence ID" value="BAS99836.1"/>
    <property type="molecule type" value="Genomic_DNA"/>
</dbReference>
<sequence length="77" mass="8041">MCSVGEEANQVYIGAAMAECGEELLQADDPLFAGTGTNIPAACPSARRPSVSSYKPPSICSGRFPHCRGTTHKIQTG</sequence>
<dbReference type="Proteomes" id="UP000059680">
    <property type="component" value="Chromosome 7"/>
</dbReference>
<dbReference type="InParanoid" id="A0A0P0X1Q7"/>
<reference evidence="2" key="1">
    <citation type="journal article" date="2005" name="Nature">
        <title>The map-based sequence of the rice genome.</title>
        <authorList>
            <consortium name="International rice genome sequencing project (IRGSP)"/>
            <person name="Matsumoto T."/>
            <person name="Wu J."/>
            <person name="Kanamori H."/>
            <person name="Katayose Y."/>
            <person name="Fujisawa M."/>
            <person name="Namiki N."/>
            <person name="Mizuno H."/>
            <person name="Yamamoto K."/>
            <person name="Antonio B.A."/>
            <person name="Baba T."/>
            <person name="Sakata K."/>
            <person name="Nagamura Y."/>
            <person name="Aoki H."/>
            <person name="Arikawa K."/>
            <person name="Arita K."/>
            <person name="Bito T."/>
            <person name="Chiden Y."/>
            <person name="Fujitsuka N."/>
            <person name="Fukunaka R."/>
            <person name="Hamada M."/>
            <person name="Harada C."/>
            <person name="Hayashi A."/>
            <person name="Hijishita S."/>
            <person name="Honda M."/>
            <person name="Hosokawa S."/>
            <person name="Ichikawa Y."/>
            <person name="Idonuma A."/>
            <person name="Iijima M."/>
            <person name="Ikeda M."/>
            <person name="Ikeno M."/>
            <person name="Ito K."/>
            <person name="Ito S."/>
            <person name="Ito T."/>
            <person name="Ito Y."/>
            <person name="Ito Y."/>
            <person name="Iwabuchi A."/>
            <person name="Kamiya K."/>
            <person name="Karasawa W."/>
            <person name="Kurita K."/>
            <person name="Katagiri S."/>
            <person name="Kikuta A."/>
            <person name="Kobayashi H."/>
            <person name="Kobayashi N."/>
            <person name="Machita K."/>
            <person name="Maehara T."/>
            <person name="Masukawa M."/>
            <person name="Mizubayashi T."/>
            <person name="Mukai Y."/>
            <person name="Nagasaki H."/>
            <person name="Nagata Y."/>
            <person name="Naito S."/>
            <person name="Nakashima M."/>
            <person name="Nakama Y."/>
            <person name="Nakamichi Y."/>
            <person name="Nakamura M."/>
            <person name="Meguro A."/>
            <person name="Negishi M."/>
            <person name="Ohta I."/>
            <person name="Ohta T."/>
            <person name="Okamoto M."/>
            <person name="Ono N."/>
            <person name="Saji S."/>
            <person name="Sakaguchi M."/>
            <person name="Sakai K."/>
            <person name="Shibata M."/>
            <person name="Shimokawa T."/>
            <person name="Song J."/>
            <person name="Takazaki Y."/>
            <person name="Terasawa K."/>
            <person name="Tsugane M."/>
            <person name="Tsuji K."/>
            <person name="Ueda S."/>
            <person name="Waki K."/>
            <person name="Yamagata H."/>
            <person name="Yamamoto M."/>
            <person name="Yamamoto S."/>
            <person name="Yamane H."/>
            <person name="Yoshiki S."/>
            <person name="Yoshihara R."/>
            <person name="Yukawa K."/>
            <person name="Zhong H."/>
            <person name="Yano M."/>
            <person name="Yuan Q."/>
            <person name="Ouyang S."/>
            <person name="Liu J."/>
            <person name="Jones K.M."/>
            <person name="Gansberger K."/>
            <person name="Moffat K."/>
            <person name="Hill J."/>
            <person name="Bera J."/>
            <person name="Fadrosh D."/>
            <person name="Jin S."/>
            <person name="Johri S."/>
            <person name="Kim M."/>
            <person name="Overton L."/>
            <person name="Reardon M."/>
            <person name="Tsitrin T."/>
            <person name="Vuong H."/>
            <person name="Weaver B."/>
            <person name="Ciecko A."/>
            <person name="Tallon L."/>
            <person name="Jackson J."/>
            <person name="Pai G."/>
            <person name="Aken S.V."/>
            <person name="Utterback T."/>
            <person name="Reidmuller S."/>
            <person name="Feldblyum T."/>
            <person name="Hsiao J."/>
            <person name="Zismann V."/>
            <person name="Iobst S."/>
            <person name="de Vazeille A.R."/>
            <person name="Buell C.R."/>
            <person name="Ying K."/>
            <person name="Li Y."/>
            <person name="Lu T."/>
            <person name="Huang Y."/>
            <person name="Zhao Q."/>
            <person name="Feng Q."/>
            <person name="Zhang L."/>
            <person name="Zhu J."/>
            <person name="Weng Q."/>
            <person name="Mu J."/>
            <person name="Lu Y."/>
            <person name="Fan D."/>
            <person name="Liu Y."/>
            <person name="Guan J."/>
            <person name="Zhang Y."/>
            <person name="Yu S."/>
            <person name="Liu X."/>
            <person name="Zhang Y."/>
            <person name="Hong G."/>
            <person name="Han B."/>
            <person name="Choisne N."/>
            <person name="Demange N."/>
            <person name="Orjeda G."/>
            <person name="Samain S."/>
            <person name="Cattolico L."/>
            <person name="Pelletier E."/>
            <person name="Couloux A."/>
            <person name="Segurens B."/>
            <person name="Wincker P."/>
            <person name="D'Hont A."/>
            <person name="Scarpelli C."/>
            <person name="Weissenbach J."/>
            <person name="Salanoubat M."/>
            <person name="Quetier F."/>
            <person name="Yu Y."/>
            <person name="Kim H.R."/>
            <person name="Rambo T."/>
            <person name="Currie J."/>
            <person name="Collura K."/>
            <person name="Luo M."/>
            <person name="Yang T."/>
            <person name="Ammiraju J.S.S."/>
            <person name="Engler F."/>
            <person name="Soderlund C."/>
            <person name="Wing R.A."/>
            <person name="Palmer L.E."/>
            <person name="de la Bastide M."/>
            <person name="Spiegel L."/>
            <person name="Nascimento L."/>
            <person name="Zutavern T."/>
            <person name="O'Shaughnessy A."/>
            <person name="Dike S."/>
            <person name="Dedhia N."/>
            <person name="Preston R."/>
            <person name="Balija V."/>
            <person name="McCombie W.R."/>
            <person name="Chow T."/>
            <person name="Chen H."/>
            <person name="Chung M."/>
            <person name="Chen C."/>
            <person name="Shaw J."/>
            <person name="Wu H."/>
            <person name="Hsiao K."/>
            <person name="Chao Y."/>
            <person name="Chu M."/>
            <person name="Cheng C."/>
            <person name="Hour A."/>
            <person name="Lee P."/>
            <person name="Lin S."/>
            <person name="Lin Y."/>
            <person name="Liou J."/>
            <person name="Liu S."/>
            <person name="Hsing Y."/>
            <person name="Raghuvanshi S."/>
            <person name="Mohanty A."/>
            <person name="Bharti A.K."/>
            <person name="Gaur A."/>
            <person name="Gupta V."/>
            <person name="Kumar D."/>
            <person name="Ravi V."/>
            <person name="Vij S."/>
            <person name="Kapur A."/>
            <person name="Khurana P."/>
            <person name="Khurana P."/>
            <person name="Khurana J.P."/>
            <person name="Tyagi A.K."/>
            <person name="Gaikwad K."/>
            <person name="Singh A."/>
            <person name="Dalal V."/>
            <person name="Srivastava S."/>
            <person name="Dixit A."/>
            <person name="Pal A.K."/>
            <person name="Ghazi I.A."/>
            <person name="Yadav M."/>
            <person name="Pandit A."/>
            <person name="Bhargava A."/>
            <person name="Sureshbabu K."/>
            <person name="Batra K."/>
            <person name="Sharma T.R."/>
            <person name="Mohapatra T."/>
            <person name="Singh N.K."/>
            <person name="Messing J."/>
            <person name="Nelson A.B."/>
            <person name="Fuks G."/>
            <person name="Kavchok S."/>
            <person name="Keizer G."/>
            <person name="Linton E."/>
            <person name="Llaca V."/>
            <person name="Song R."/>
            <person name="Tanyolac B."/>
            <person name="Young S."/>
            <person name="Ho-Il K."/>
            <person name="Hahn J.H."/>
            <person name="Sangsakoo G."/>
            <person name="Vanavichit A."/>
            <person name="de Mattos Luiz.A.T."/>
            <person name="Zimmer P.D."/>
            <person name="Malone G."/>
            <person name="Dellagostin O."/>
            <person name="de Oliveira A.C."/>
            <person name="Bevan M."/>
            <person name="Bancroft I."/>
            <person name="Minx P."/>
            <person name="Cordum H."/>
            <person name="Wilson R."/>
            <person name="Cheng Z."/>
            <person name="Jin W."/>
            <person name="Jiang J."/>
            <person name="Leong S.A."/>
            <person name="Iwama H."/>
            <person name="Gojobori T."/>
            <person name="Itoh T."/>
            <person name="Niimura Y."/>
            <person name="Fujii Y."/>
            <person name="Habara T."/>
            <person name="Sakai H."/>
            <person name="Sato Y."/>
            <person name="Wilson G."/>
            <person name="Kumar K."/>
            <person name="McCouch S."/>
            <person name="Juretic N."/>
            <person name="Hoen D."/>
            <person name="Wright S."/>
            <person name="Bruskiewich R."/>
            <person name="Bureau T."/>
            <person name="Miyao A."/>
            <person name="Hirochika H."/>
            <person name="Nishikawa T."/>
            <person name="Kadowaki K."/>
            <person name="Sugiura M."/>
            <person name="Burr B."/>
            <person name="Sasaki T."/>
        </authorList>
    </citation>
    <scope>NUCLEOTIDE SEQUENCE [LARGE SCALE GENOMIC DNA]</scope>
    <source>
        <strain evidence="2">cv. Nipponbare</strain>
    </source>
</reference>
<organism evidence="1 2">
    <name type="scientific">Oryza sativa subsp. japonica</name>
    <name type="common">Rice</name>
    <dbReference type="NCBI Taxonomy" id="39947"/>
    <lineage>
        <taxon>Eukaryota</taxon>
        <taxon>Viridiplantae</taxon>
        <taxon>Streptophyta</taxon>
        <taxon>Embryophyta</taxon>
        <taxon>Tracheophyta</taxon>
        <taxon>Spermatophyta</taxon>
        <taxon>Magnoliopsida</taxon>
        <taxon>Liliopsida</taxon>
        <taxon>Poales</taxon>
        <taxon>Poaceae</taxon>
        <taxon>BOP clade</taxon>
        <taxon>Oryzoideae</taxon>
        <taxon>Oryzeae</taxon>
        <taxon>Oryzinae</taxon>
        <taxon>Oryza</taxon>
        <taxon>Oryza sativa</taxon>
    </lineage>
</organism>
<keyword evidence="2" id="KW-1185">Reference proteome</keyword>
<name>A0A0P0X1Q7_ORYSJ</name>
<proteinExistence type="predicted"/>
<accession>A0A0P0X1Q7</accession>